<feature type="region of interest" description="Disordered" evidence="1">
    <location>
        <begin position="45"/>
        <end position="67"/>
    </location>
</feature>
<evidence type="ECO:0000313" key="2">
    <source>
        <dbReference type="EMBL" id="MBR8643875.1"/>
    </source>
</evidence>
<organism evidence="2 3">
    <name type="scientific">Peribacillus frigoritolerans</name>
    <dbReference type="NCBI Taxonomy" id="450367"/>
    <lineage>
        <taxon>Bacteria</taxon>
        <taxon>Bacillati</taxon>
        <taxon>Bacillota</taxon>
        <taxon>Bacilli</taxon>
        <taxon>Bacillales</taxon>
        <taxon>Bacillaceae</taxon>
        <taxon>Peribacillus</taxon>
    </lineage>
</organism>
<dbReference type="Proteomes" id="UP000680045">
    <property type="component" value="Unassembled WGS sequence"/>
</dbReference>
<sequence>MKTMWMVKEKKLAAALFHFLPEEWLKNPNLASKVPYFKGDNRGFDPESSRFGPGSMCSFTKRKGSRD</sequence>
<accession>A0A941J5V7</accession>
<dbReference type="EMBL" id="JAGTPW010000001">
    <property type="protein sequence ID" value="MBR8643875.1"/>
    <property type="molecule type" value="Genomic_DNA"/>
</dbReference>
<protein>
    <submittedName>
        <fullName evidence="2">Uncharacterized protein</fullName>
    </submittedName>
</protein>
<evidence type="ECO:0000313" key="3">
    <source>
        <dbReference type="Proteomes" id="UP000680045"/>
    </source>
</evidence>
<dbReference type="AlphaFoldDB" id="A0A941J5V7"/>
<reference evidence="2" key="1">
    <citation type="submission" date="2021-04" db="EMBL/GenBank/DDBJ databases">
        <title>Whole genome sequencing of Enterococci isolates from hospitalized patients.</title>
        <authorList>
            <person name="Ogoti B.M."/>
            <person name="Onyambu F.G."/>
        </authorList>
    </citation>
    <scope>NUCLEOTIDE SEQUENCE</scope>
    <source>
        <strain evidence="2">242</strain>
    </source>
</reference>
<comment type="caution">
    <text evidence="2">The sequence shown here is derived from an EMBL/GenBank/DDBJ whole genome shotgun (WGS) entry which is preliminary data.</text>
</comment>
<proteinExistence type="predicted"/>
<name>A0A941J5V7_9BACI</name>
<evidence type="ECO:0000256" key="1">
    <source>
        <dbReference type="SAM" id="MobiDB-lite"/>
    </source>
</evidence>
<gene>
    <name evidence="2" type="ORF">KEH51_01180</name>
</gene>